<gene>
    <name evidence="1" type="ORF">SLEP1_g24886</name>
</gene>
<accession>A0AAV5JRJ8</accession>
<name>A0AAV5JRJ8_9ROSI</name>
<dbReference type="AlphaFoldDB" id="A0AAV5JRJ8"/>
<organism evidence="1 2">
    <name type="scientific">Rubroshorea leprosula</name>
    <dbReference type="NCBI Taxonomy" id="152421"/>
    <lineage>
        <taxon>Eukaryota</taxon>
        <taxon>Viridiplantae</taxon>
        <taxon>Streptophyta</taxon>
        <taxon>Embryophyta</taxon>
        <taxon>Tracheophyta</taxon>
        <taxon>Spermatophyta</taxon>
        <taxon>Magnoliopsida</taxon>
        <taxon>eudicotyledons</taxon>
        <taxon>Gunneridae</taxon>
        <taxon>Pentapetalae</taxon>
        <taxon>rosids</taxon>
        <taxon>malvids</taxon>
        <taxon>Malvales</taxon>
        <taxon>Dipterocarpaceae</taxon>
        <taxon>Rubroshorea</taxon>
    </lineage>
</organism>
<evidence type="ECO:0000313" key="1">
    <source>
        <dbReference type="EMBL" id="GKV13927.1"/>
    </source>
</evidence>
<proteinExistence type="predicted"/>
<reference evidence="1 2" key="1">
    <citation type="journal article" date="2021" name="Commun. Biol.">
        <title>The genome of Shorea leprosula (Dipterocarpaceae) highlights the ecological relevance of drought in aseasonal tropical rainforests.</title>
        <authorList>
            <person name="Ng K.K.S."/>
            <person name="Kobayashi M.J."/>
            <person name="Fawcett J.A."/>
            <person name="Hatakeyama M."/>
            <person name="Paape T."/>
            <person name="Ng C.H."/>
            <person name="Ang C.C."/>
            <person name="Tnah L.H."/>
            <person name="Lee C.T."/>
            <person name="Nishiyama T."/>
            <person name="Sese J."/>
            <person name="O'Brien M.J."/>
            <person name="Copetti D."/>
            <person name="Mohd Noor M.I."/>
            <person name="Ong R.C."/>
            <person name="Putra M."/>
            <person name="Sireger I.Z."/>
            <person name="Indrioko S."/>
            <person name="Kosugi Y."/>
            <person name="Izuno A."/>
            <person name="Isagi Y."/>
            <person name="Lee S.L."/>
            <person name="Shimizu K.K."/>
        </authorList>
    </citation>
    <scope>NUCLEOTIDE SEQUENCE [LARGE SCALE GENOMIC DNA]</scope>
    <source>
        <strain evidence="1">214</strain>
    </source>
</reference>
<comment type="caution">
    <text evidence="1">The sequence shown here is derived from an EMBL/GenBank/DDBJ whole genome shotgun (WGS) entry which is preliminary data.</text>
</comment>
<dbReference type="EMBL" id="BPVZ01000040">
    <property type="protein sequence ID" value="GKV13927.1"/>
    <property type="molecule type" value="Genomic_DNA"/>
</dbReference>
<sequence length="222" mass="25134">MFLGIILVHPYHLSEPNRSLAAAVLDKDVFGFQTLLHIMQMTRTWDSTMSMIPKGGESIWGGLDWSPEGGFNSAGKKLENNYTYNQNADESFANTKNVNYGRIISFGKDVAELHSCKFERVNFRLRLGCSHVIVYYQRGAVKGNDVANTNRSDVWTEYHKMGFGGIRAVADNKVYAAESILDLLLFVVPKLMAKGVYQTLQTWKYIQCMESESLQKEHMSTN</sequence>
<protein>
    <submittedName>
        <fullName evidence="1">Uncharacterized protein</fullName>
    </submittedName>
</protein>
<keyword evidence="2" id="KW-1185">Reference proteome</keyword>
<dbReference type="Proteomes" id="UP001054252">
    <property type="component" value="Unassembled WGS sequence"/>
</dbReference>
<evidence type="ECO:0000313" key="2">
    <source>
        <dbReference type="Proteomes" id="UP001054252"/>
    </source>
</evidence>